<dbReference type="Pfam" id="PF20091">
    <property type="entry name" value="Abhydrolase_10"/>
    <property type="match status" value="1"/>
</dbReference>
<evidence type="ECO:0000313" key="4">
    <source>
        <dbReference type="Proteomes" id="UP001595839"/>
    </source>
</evidence>
<dbReference type="EMBL" id="JBHSFK010000005">
    <property type="protein sequence ID" value="MFC4499825.1"/>
    <property type="molecule type" value="Genomic_DNA"/>
</dbReference>
<proteinExistence type="predicted"/>
<dbReference type="InterPro" id="IPR045394">
    <property type="entry name" value="Abhydrolase_dom"/>
</dbReference>
<evidence type="ECO:0000256" key="1">
    <source>
        <dbReference type="SAM" id="MobiDB-lite"/>
    </source>
</evidence>
<accession>A0ABV9AIX4</accession>
<dbReference type="RefSeq" id="WP_381165439.1">
    <property type="nucleotide sequence ID" value="NZ_JBHSFK010000005.1"/>
</dbReference>
<sequence length="100" mass="10934">MKRPATSRISPSRGTRLGTPPTTHRDARRRSPAISSRRLADPDRYAALSHPGDSYSYDMFSQAGQAVRDSASTVLGGLRPHKVLGIGESRSAFRLTKEIL</sequence>
<dbReference type="GO" id="GO:0016787">
    <property type="term" value="F:hydrolase activity"/>
    <property type="evidence" value="ECO:0007669"/>
    <property type="project" value="UniProtKB-KW"/>
</dbReference>
<comment type="caution">
    <text evidence="3">The sequence shown here is derived from an EMBL/GenBank/DDBJ whole genome shotgun (WGS) entry which is preliminary data.</text>
</comment>
<reference evidence="4" key="1">
    <citation type="journal article" date="2019" name="Int. J. Syst. Evol. Microbiol.">
        <title>The Global Catalogue of Microorganisms (GCM) 10K type strain sequencing project: providing services to taxonomists for standard genome sequencing and annotation.</title>
        <authorList>
            <consortium name="The Broad Institute Genomics Platform"/>
            <consortium name="The Broad Institute Genome Sequencing Center for Infectious Disease"/>
            <person name="Wu L."/>
            <person name="Ma J."/>
        </authorList>
    </citation>
    <scope>NUCLEOTIDE SEQUENCE [LARGE SCALE GENOMIC DNA]</scope>
    <source>
        <strain evidence="4">CGMCC 4.7177</strain>
    </source>
</reference>
<organism evidence="3 4">
    <name type="scientific">Streptomyces vulcanius</name>
    <dbReference type="NCBI Taxonomy" id="1441876"/>
    <lineage>
        <taxon>Bacteria</taxon>
        <taxon>Bacillati</taxon>
        <taxon>Actinomycetota</taxon>
        <taxon>Actinomycetes</taxon>
        <taxon>Kitasatosporales</taxon>
        <taxon>Streptomycetaceae</taxon>
        <taxon>Streptomyces</taxon>
    </lineage>
</organism>
<name>A0ABV9AIX4_9ACTN</name>
<feature type="domain" description="Alpha/beta hydrolase" evidence="2">
    <location>
        <begin position="34"/>
        <end position="96"/>
    </location>
</feature>
<feature type="region of interest" description="Disordered" evidence="1">
    <location>
        <begin position="1"/>
        <end position="47"/>
    </location>
</feature>
<keyword evidence="3" id="KW-0378">Hydrolase</keyword>
<dbReference type="Proteomes" id="UP001595839">
    <property type="component" value="Unassembled WGS sequence"/>
</dbReference>
<protein>
    <submittedName>
        <fullName evidence="3">Alpha/beta hydrolase domain-containing protein</fullName>
    </submittedName>
</protein>
<keyword evidence="4" id="KW-1185">Reference proteome</keyword>
<evidence type="ECO:0000313" key="3">
    <source>
        <dbReference type="EMBL" id="MFC4499825.1"/>
    </source>
</evidence>
<evidence type="ECO:0000259" key="2">
    <source>
        <dbReference type="Pfam" id="PF20091"/>
    </source>
</evidence>
<gene>
    <name evidence="3" type="ORF">ACFPIH_09810</name>
</gene>